<feature type="transmembrane region" description="Helical" evidence="8">
    <location>
        <begin position="364"/>
        <end position="389"/>
    </location>
</feature>
<dbReference type="EMBL" id="JBEDNY010000006">
    <property type="protein sequence ID" value="MEZ3165078.1"/>
    <property type="molecule type" value="Genomic_DNA"/>
</dbReference>
<dbReference type="Proteomes" id="UP001567572">
    <property type="component" value="Unassembled WGS sequence"/>
</dbReference>
<name>A0ABD5M816_9EURY</name>
<keyword evidence="4" id="KW-0997">Cell inner membrane</keyword>
<evidence type="ECO:0000256" key="5">
    <source>
        <dbReference type="ARBA" id="ARBA00022692"/>
    </source>
</evidence>
<evidence type="ECO:0000256" key="4">
    <source>
        <dbReference type="ARBA" id="ARBA00022519"/>
    </source>
</evidence>
<keyword evidence="10" id="KW-1185">Reference proteome</keyword>
<keyword evidence="3" id="KW-1003">Cell membrane</keyword>
<feature type="transmembrane region" description="Helical" evidence="8">
    <location>
        <begin position="111"/>
        <end position="131"/>
    </location>
</feature>
<feature type="transmembrane region" description="Helical" evidence="8">
    <location>
        <begin position="82"/>
        <end position="104"/>
    </location>
</feature>
<keyword evidence="6 8" id="KW-1133">Transmembrane helix</keyword>
<dbReference type="PANTHER" id="PTHR30574:SF1">
    <property type="entry name" value="SULPHUR TRANSPORT DOMAIN-CONTAINING PROTEIN"/>
    <property type="match status" value="1"/>
</dbReference>
<feature type="transmembrane region" description="Helical" evidence="8">
    <location>
        <begin position="244"/>
        <end position="263"/>
    </location>
</feature>
<feature type="transmembrane region" description="Helical" evidence="8">
    <location>
        <begin position="304"/>
        <end position="328"/>
    </location>
</feature>
<organism evidence="9 10">
    <name type="scientific">Halorubrum miltondacostae</name>
    <dbReference type="NCBI Taxonomy" id="3076378"/>
    <lineage>
        <taxon>Archaea</taxon>
        <taxon>Methanobacteriati</taxon>
        <taxon>Methanobacteriota</taxon>
        <taxon>Stenosarchaea group</taxon>
        <taxon>Halobacteria</taxon>
        <taxon>Halobacteriales</taxon>
        <taxon>Haloferacaceae</taxon>
        <taxon>Halorubrum</taxon>
    </lineage>
</organism>
<sequence>MILSPTAYIGISIAVGLAFGILLQKARFCFVSAFRDFVAFKDTRVLKGLLAGVAVMTIFWSLQATFGYFRGFWTPAWGLGSLIGGFVFGLGMTLAGGCASGTLYRAGQGYLQFWLVLLFMFVGYILFAFAFPVAETYYFQTLNPFDGQTLYLALPFSPAVTGALAVAAGTLAYAFMKGRSQLPDDPSGGAGVTADARAQASIGASRSVAAVSTGLRGIAEGTVEYVRGIREDDRPLKVRLRDSWDARTAGVAMALVASLWFSVHGHWAITGSEARWAGYLLSRAGFDVASVDYWGSVLFRDGNISLTIDMLMIVSLIIGSFIAAYASGDFRIRKPKLNRVPNYAAGGLLMGVGSRLAAGCNIANLFSGVALLSVHSFLAGAGIILGVYVMTHYMYREVGCAI</sequence>
<evidence type="ECO:0000256" key="7">
    <source>
        <dbReference type="ARBA" id="ARBA00023136"/>
    </source>
</evidence>
<evidence type="ECO:0000256" key="3">
    <source>
        <dbReference type="ARBA" id="ARBA00022475"/>
    </source>
</evidence>
<dbReference type="PANTHER" id="PTHR30574">
    <property type="entry name" value="INNER MEMBRANE PROTEIN YEDE"/>
    <property type="match status" value="1"/>
</dbReference>
<protein>
    <submittedName>
        <fullName evidence="9">YeeE/YedE family protein</fullName>
    </submittedName>
</protein>
<accession>A0ABD5M816</accession>
<evidence type="ECO:0000256" key="1">
    <source>
        <dbReference type="ARBA" id="ARBA00004429"/>
    </source>
</evidence>
<feature type="transmembrane region" description="Helical" evidence="8">
    <location>
        <begin position="151"/>
        <end position="175"/>
    </location>
</feature>
<evidence type="ECO:0000313" key="10">
    <source>
        <dbReference type="Proteomes" id="UP001567572"/>
    </source>
</evidence>
<keyword evidence="7 8" id="KW-0472">Membrane</keyword>
<evidence type="ECO:0000256" key="6">
    <source>
        <dbReference type="ARBA" id="ARBA00022989"/>
    </source>
</evidence>
<evidence type="ECO:0000256" key="2">
    <source>
        <dbReference type="ARBA" id="ARBA00022448"/>
    </source>
</evidence>
<keyword evidence="5 8" id="KW-0812">Transmembrane</keyword>
<comment type="caution">
    <text evidence="9">The sequence shown here is derived from an EMBL/GenBank/DDBJ whole genome shotgun (WGS) entry which is preliminary data.</text>
</comment>
<feature type="transmembrane region" description="Helical" evidence="8">
    <location>
        <begin position="6"/>
        <end position="24"/>
    </location>
</feature>
<dbReference type="GO" id="GO:0005886">
    <property type="term" value="C:plasma membrane"/>
    <property type="evidence" value="ECO:0007669"/>
    <property type="project" value="UniProtKB-SubCell"/>
</dbReference>
<feature type="transmembrane region" description="Helical" evidence="8">
    <location>
        <begin position="45"/>
        <end position="62"/>
    </location>
</feature>
<reference evidence="9 10" key="1">
    <citation type="submission" date="2024-06" db="EMBL/GenBank/DDBJ databases">
        <title>Halorubrum miltondacostae sp. nov., a potential PHA producer isolated from an inland solar saltern in Rio Maior, Portugal.</title>
        <authorList>
            <person name="Albuquerque L."/>
            <person name="Viver T."/>
            <person name="Barroso C."/>
            <person name="Claudino R."/>
            <person name="Galvan M."/>
            <person name="Simoes G."/>
            <person name="Lobo Da Cunha A."/>
            <person name="Egas C."/>
        </authorList>
    </citation>
    <scope>NUCLEOTIDE SEQUENCE [LARGE SCALE GENOMIC DNA]</scope>
    <source>
        <strain evidence="9 10">RMP-11</strain>
    </source>
</reference>
<evidence type="ECO:0000313" key="9">
    <source>
        <dbReference type="EMBL" id="MEZ3165078.1"/>
    </source>
</evidence>
<dbReference type="RefSeq" id="WP_371163278.1">
    <property type="nucleotide sequence ID" value="NZ_JBEDNY010000006.1"/>
</dbReference>
<proteinExistence type="predicted"/>
<dbReference type="Pfam" id="PF04143">
    <property type="entry name" value="Sulf_transp"/>
    <property type="match status" value="1"/>
</dbReference>
<comment type="subcellular location">
    <subcellularLocation>
        <location evidence="1">Cell inner membrane</location>
        <topology evidence="1">Multi-pass membrane protein</topology>
    </subcellularLocation>
</comment>
<dbReference type="AlphaFoldDB" id="A0ABD5M816"/>
<evidence type="ECO:0000256" key="8">
    <source>
        <dbReference type="SAM" id="Phobius"/>
    </source>
</evidence>
<feature type="transmembrane region" description="Helical" evidence="8">
    <location>
        <begin position="340"/>
        <end position="358"/>
    </location>
</feature>
<keyword evidence="2" id="KW-0813">Transport</keyword>
<dbReference type="InterPro" id="IPR007272">
    <property type="entry name" value="Sulf_transp_TsuA/YedE"/>
</dbReference>
<gene>
    <name evidence="9" type="ORF">ABNG04_14590</name>
</gene>